<dbReference type="Proteomes" id="UP001152300">
    <property type="component" value="Unassembled WGS sequence"/>
</dbReference>
<dbReference type="CDD" id="cd02440">
    <property type="entry name" value="AdoMet_MTases"/>
    <property type="match status" value="1"/>
</dbReference>
<comment type="caution">
    <text evidence="1">The sequence shown here is derived from an EMBL/GenBank/DDBJ whole genome shotgun (WGS) entry which is preliminary data.</text>
</comment>
<dbReference type="SUPFAM" id="SSF53335">
    <property type="entry name" value="S-adenosyl-L-methionine-dependent methyltransferases"/>
    <property type="match status" value="1"/>
</dbReference>
<organism evidence="1 2">
    <name type="scientific">Sclerotinia nivalis</name>
    <dbReference type="NCBI Taxonomy" id="352851"/>
    <lineage>
        <taxon>Eukaryota</taxon>
        <taxon>Fungi</taxon>
        <taxon>Dikarya</taxon>
        <taxon>Ascomycota</taxon>
        <taxon>Pezizomycotina</taxon>
        <taxon>Leotiomycetes</taxon>
        <taxon>Helotiales</taxon>
        <taxon>Sclerotiniaceae</taxon>
        <taxon>Sclerotinia</taxon>
    </lineage>
</organism>
<dbReference type="Pfam" id="PF13489">
    <property type="entry name" value="Methyltransf_23"/>
    <property type="match status" value="1"/>
</dbReference>
<protein>
    <recommendedName>
        <fullName evidence="3">Methyltransferase domain-containing protein</fullName>
    </recommendedName>
</protein>
<evidence type="ECO:0000313" key="2">
    <source>
        <dbReference type="Proteomes" id="UP001152300"/>
    </source>
</evidence>
<dbReference type="EMBL" id="JAPEIS010000005">
    <property type="protein sequence ID" value="KAJ8065957.1"/>
    <property type="molecule type" value="Genomic_DNA"/>
</dbReference>
<evidence type="ECO:0008006" key="3">
    <source>
        <dbReference type="Google" id="ProtNLM"/>
    </source>
</evidence>
<evidence type="ECO:0000313" key="1">
    <source>
        <dbReference type="EMBL" id="KAJ8065957.1"/>
    </source>
</evidence>
<proteinExistence type="predicted"/>
<sequence>MNSSKPYIFNRTFNSSVRLNYNHWLVKEACGYLLHPYIQESIKKDDVRIADVGTGTGIWLLELSETLPTATLDGYDISAAQYPPSSFLPPNVSLHTHDAFTSFPIEKLGSYDIVHLRFSLCFVNDEDAEGLLRNLVALLKPGGYLQWFEPDALATEVNYSDPNSERENPSVAMKELRDKWRKPREGSSYNWLTNLPSLYAKNGLEFIDRQSISQQNRHKQLWAHSNLLGFEDLIHNSQIAGTETEDKMRRFMDLLNQETARGISCDTPWVCVVGRKI</sequence>
<name>A0A9X0DLG4_9HELO</name>
<dbReference type="OrthoDB" id="417697at2759"/>
<reference evidence="1" key="1">
    <citation type="submission" date="2022-11" db="EMBL/GenBank/DDBJ databases">
        <title>Genome Resource of Sclerotinia nivalis Strain SnTB1, a Plant Pathogen Isolated from American Ginseng.</title>
        <authorList>
            <person name="Fan S."/>
        </authorList>
    </citation>
    <scope>NUCLEOTIDE SEQUENCE</scope>
    <source>
        <strain evidence="1">SnTB1</strain>
    </source>
</reference>
<dbReference type="InterPro" id="IPR029063">
    <property type="entry name" value="SAM-dependent_MTases_sf"/>
</dbReference>
<accession>A0A9X0DLG4</accession>
<dbReference type="AlphaFoldDB" id="A0A9X0DLG4"/>
<dbReference type="PANTHER" id="PTHR43591">
    <property type="entry name" value="METHYLTRANSFERASE"/>
    <property type="match status" value="1"/>
</dbReference>
<dbReference type="PANTHER" id="PTHR43591:SF110">
    <property type="entry name" value="RHODANESE DOMAIN-CONTAINING PROTEIN"/>
    <property type="match status" value="1"/>
</dbReference>
<keyword evidence="2" id="KW-1185">Reference proteome</keyword>
<gene>
    <name evidence="1" type="ORF">OCU04_005057</name>
</gene>
<dbReference type="Gene3D" id="3.40.50.150">
    <property type="entry name" value="Vaccinia Virus protein VP39"/>
    <property type="match status" value="1"/>
</dbReference>